<accession>C6IK49</accession>
<dbReference type="PATRIC" id="fig|818.23.peg.3813"/>
<dbReference type="Proteomes" id="UP000460317">
    <property type="component" value="Unassembled WGS sequence"/>
</dbReference>
<dbReference type="EMBL" id="JAGZEE010000041">
    <property type="protein sequence ID" value="MBS5412974.1"/>
    <property type="molecule type" value="Genomic_DNA"/>
</dbReference>
<evidence type="ECO:0000313" key="22">
    <source>
        <dbReference type="Proteomes" id="UP000500882"/>
    </source>
</evidence>
<evidence type="ECO:0000313" key="13">
    <source>
        <dbReference type="EMBL" id="UYU71983.1"/>
    </source>
</evidence>
<dbReference type="EMBL" id="WCRY01000016">
    <property type="protein sequence ID" value="KAB4479802.1"/>
    <property type="molecule type" value="Genomic_DNA"/>
</dbReference>
<evidence type="ECO:0000313" key="2">
    <source>
        <dbReference type="EMBL" id="CUP42702.1"/>
    </source>
</evidence>
<reference evidence="9" key="7">
    <citation type="submission" date="2021-07" db="EMBL/GenBank/DDBJ databases">
        <title>Comparative genomics of Bacteroides fragilis group isolates reveals species-dependent resistance mechanisms and validates clinical tools for resistance prediction.</title>
        <authorList>
            <person name="Wallace M.J."/>
            <person name="Jean S."/>
            <person name="Wallace M.A."/>
            <person name="Carey-Ann B.D."/>
            <person name="Dantas G."/>
        </authorList>
    </citation>
    <scope>NUCLEOTIDE SEQUENCE</scope>
    <source>
        <strain evidence="9">BJH_160</strain>
    </source>
</reference>
<reference evidence="12 24" key="6">
    <citation type="submission" date="2021-06" db="EMBL/GenBank/DDBJ databases">
        <title>Interrogation of the integrated mobile genetic elements in gut-associated Bacteroides with a consensus prediction approach.</title>
        <authorList>
            <person name="Campbell D.E."/>
            <person name="Leigh J.R."/>
            <person name="Kim T."/>
            <person name="England W."/>
            <person name="Whitaker R.J."/>
            <person name="Degnan P.H."/>
        </authorList>
    </citation>
    <scope>NUCLEOTIDE SEQUENCE [LARGE SCALE GENOMIC DNA]</scope>
    <source>
        <strain evidence="13">VPI-BTDOT2</strain>
        <strain evidence="12 24">WAL8669</strain>
    </source>
</reference>
<dbReference type="EMBL" id="AP022660">
    <property type="protein sequence ID" value="BCA48940.1"/>
    <property type="molecule type" value="Genomic_DNA"/>
</dbReference>
<protein>
    <submittedName>
        <fullName evidence="12">DUF6078 family protein</fullName>
    </submittedName>
</protein>
<dbReference type="EMBL" id="CZAP01000009">
    <property type="protein sequence ID" value="CUP62315.1"/>
    <property type="molecule type" value="Genomic_DNA"/>
</dbReference>
<evidence type="ECO:0000313" key="6">
    <source>
        <dbReference type="EMBL" id="KAB4457582.1"/>
    </source>
</evidence>
<evidence type="ECO:0000313" key="10">
    <source>
        <dbReference type="EMBL" id="RHD87280.1"/>
    </source>
</evidence>
<dbReference type="AlphaFoldDB" id="A0A0P0FST5"/>
<dbReference type="Proteomes" id="UP000782901">
    <property type="component" value="Unassembled WGS sequence"/>
</dbReference>
<evidence type="ECO:0000313" key="20">
    <source>
        <dbReference type="Proteomes" id="UP000440614"/>
    </source>
</evidence>
<dbReference type="EMBL" id="WCSB01000007">
    <property type="protein sequence ID" value="KAB4452940.1"/>
    <property type="molecule type" value="Genomic_DNA"/>
</dbReference>
<dbReference type="EMBL" id="CP083680">
    <property type="protein sequence ID" value="UYU65580.1"/>
    <property type="molecule type" value="Genomic_DNA"/>
</dbReference>
<dbReference type="Proteomes" id="UP001156216">
    <property type="component" value="Chromosome"/>
</dbReference>
<evidence type="ECO:0000313" key="19">
    <source>
        <dbReference type="Proteomes" id="UP000436858"/>
    </source>
</evidence>
<evidence type="ECO:0000313" key="7">
    <source>
        <dbReference type="EMBL" id="KAB4479802.1"/>
    </source>
</evidence>
<evidence type="ECO:0000313" key="4">
    <source>
        <dbReference type="EMBL" id="KAB4314895.1"/>
    </source>
</evidence>
<reference evidence="1 22" key="4">
    <citation type="submission" date="2020-02" db="EMBL/GenBank/DDBJ databases">
        <title>Whole-genome sequencing and comparative analysis of the genomes of Bacteroides thetaiotaomicron and Escherichia coli isolated from a healthy resident in Vietnam.</title>
        <authorList>
            <person name="Mohsin M."/>
            <person name="Tanaka K."/>
            <person name="Kawahara R."/>
            <person name="Kondo S."/>
            <person name="Noguchi H."/>
            <person name="Motooka D."/>
            <person name="Nakamura S."/>
            <person name="Khong D.T."/>
            <person name="Nguyen T.N."/>
            <person name="Tran H.T."/>
            <person name="Yamamoto Y."/>
        </authorList>
    </citation>
    <scope>NUCLEOTIDE SEQUENCE [LARGE SCALE GENOMIC DNA]</scope>
    <source>
        <strain evidence="1 22">F9-2</strain>
    </source>
</reference>
<evidence type="ECO:0000313" key="21">
    <source>
        <dbReference type="Proteomes" id="UP000460317"/>
    </source>
</evidence>
<dbReference type="EMBL" id="CP083681">
    <property type="protein sequence ID" value="UYU71983.1"/>
    <property type="molecule type" value="Genomic_DNA"/>
</dbReference>
<dbReference type="KEGG" id="btho:Btheta7330_03699"/>
<evidence type="ECO:0000313" key="24">
    <source>
        <dbReference type="Proteomes" id="UP001156218"/>
    </source>
</evidence>
<evidence type="ECO:0000313" key="3">
    <source>
        <dbReference type="EMBL" id="CUP62315.1"/>
    </source>
</evidence>
<dbReference type="Proteomes" id="UP000095541">
    <property type="component" value="Unassembled WGS sequence"/>
</dbReference>
<dbReference type="RefSeq" id="WP_008760067.1">
    <property type="nucleotide sequence ID" value="NZ_AP022660.1"/>
</dbReference>
<evidence type="ECO:0000313" key="16">
    <source>
        <dbReference type="Proteomes" id="UP000283616"/>
    </source>
</evidence>
<evidence type="ECO:0000313" key="14">
    <source>
        <dbReference type="Proteomes" id="UP000095541"/>
    </source>
</evidence>
<evidence type="ECO:0000313" key="1">
    <source>
        <dbReference type="EMBL" id="BCA48940.1"/>
    </source>
</evidence>
<dbReference type="Proteomes" id="UP000500882">
    <property type="component" value="Chromosome"/>
</dbReference>
<dbReference type="EMBL" id="WCRW01000003">
    <property type="protein sequence ID" value="KAB4457582.1"/>
    <property type="molecule type" value="Genomic_DNA"/>
</dbReference>
<reference evidence="18 19" key="3">
    <citation type="journal article" date="2019" name="Nat. Med.">
        <title>A library of human gut bacterial isolates paired with longitudinal multiomics data enables mechanistic microbiome research.</title>
        <authorList>
            <person name="Poyet M."/>
            <person name="Groussin M."/>
            <person name="Gibbons S.M."/>
            <person name="Avila-Pacheco J."/>
            <person name="Jiang X."/>
            <person name="Kearney S.M."/>
            <person name="Perrotta A.R."/>
            <person name="Berdy B."/>
            <person name="Zhao S."/>
            <person name="Lieberman T.D."/>
            <person name="Swanson P.K."/>
            <person name="Smith M."/>
            <person name="Roesemann S."/>
            <person name="Alexander J.E."/>
            <person name="Rich S.A."/>
            <person name="Livny J."/>
            <person name="Vlamakis H."/>
            <person name="Clish C."/>
            <person name="Bullock K."/>
            <person name="Deik A."/>
            <person name="Scott J."/>
            <person name="Pierce K.A."/>
            <person name="Xavier R.J."/>
            <person name="Alm E.J."/>
        </authorList>
    </citation>
    <scope>NUCLEOTIDE SEQUENCE [LARGE SCALE GENOMIC DNA]</scope>
    <source>
        <strain evidence="6 18">BIOML-A160</strain>
        <strain evidence="7 19">BIOML-A162</strain>
        <strain evidence="5 21">BIOML-A165</strain>
        <strain evidence="4 20">BIOML-A188</strain>
    </source>
</reference>
<evidence type="ECO:0000313" key="5">
    <source>
        <dbReference type="EMBL" id="KAB4452940.1"/>
    </source>
</evidence>
<proteinExistence type="predicted"/>
<dbReference type="EMBL" id="QROV01000006">
    <property type="protein sequence ID" value="RHL61772.1"/>
    <property type="molecule type" value="Genomic_DNA"/>
</dbReference>
<dbReference type="GeneID" id="60925575"/>
<dbReference type="Proteomes" id="UP000436825">
    <property type="component" value="Unassembled WGS sequence"/>
</dbReference>
<dbReference type="Proteomes" id="UP001200544">
    <property type="component" value="Unassembled WGS sequence"/>
</dbReference>
<evidence type="ECO:0000313" key="11">
    <source>
        <dbReference type="EMBL" id="RHL61772.1"/>
    </source>
</evidence>
<dbReference type="Proteomes" id="UP000436858">
    <property type="component" value="Unassembled WGS sequence"/>
</dbReference>
<sequence length="146" mass="16947">MEEPFDYSQVPFTFGMCAAENCPQASTCLRQIALKHAPANKVFLPIMNPNHIKGIKEKCDYFCSNEKVRYAKGFMCTINALTVRVANTFRYRMIGYLGRKNYYLKRSGKLALTPAEQQWIINTAKELGVIQSEYFDSYIVEYNWDR</sequence>
<name>A0A0P0FST5_BACT4</name>
<reference evidence="14 15" key="1">
    <citation type="submission" date="2015-09" db="EMBL/GenBank/DDBJ databases">
        <authorList>
            <consortium name="Pathogen Informatics"/>
        </authorList>
    </citation>
    <scope>NUCLEOTIDE SEQUENCE [LARGE SCALE GENOMIC DNA]</scope>
    <source>
        <strain evidence="3 15">2789STDY5834899</strain>
        <strain evidence="2 14">2789STDY5834945</strain>
    </source>
</reference>
<organism evidence="8 23">
    <name type="scientific">Bacteroides thetaiotaomicron</name>
    <dbReference type="NCBI Taxonomy" id="818"/>
    <lineage>
        <taxon>Bacteria</taxon>
        <taxon>Pseudomonadati</taxon>
        <taxon>Bacteroidota</taxon>
        <taxon>Bacteroidia</taxon>
        <taxon>Bacteroidales</taxon>
        <taxon>Bacteroidaceae</taxon>
        <taxon>Bacteroides</taxon>
    </lineage>
</organism>
<dbReference type="Proteomes" id="UP000283616">
    <property type="component" value="Unassembled WGS sequence"/>
</dbReference>
<evidence type="ECO:0000313" key="18">
    <source>
        <dbReference type="Proteomes" id="UP000436825"/>
    </source>
</evidence>
<evidence type="ECO:0000313" key="8">
    <source>
        <dbReference type="EMBL" id="MBS5412974.1"/>
    </source>
</evidence>
<evidence type="ECO:0000313" key="15">
    <source>
        <dbReference type="Proteomes" id="UP000095576"/>
    </source>
</evidence>
<reference evidence="16 17" key="2">
    <citation type="submission" date="2018-08" db="EMBL/GenBank/DDBJ databases">
        <title>A genome reference for cultivated species of the human gut microbiota.</title>
        <authorList>
            <person name="Zou Y."/>
            <person name="Xue W."/>
            <person name="Luo G."/>
        </authorList>
    </citation>
    <scope>NUCLEOTIDE SEQUENCE [LARGE SCALE GENOMIC DNA]</scope>
    <source>
        <strain evidence="11 16">AF37-12</strain>
        <strain evidence="10 17">AM30-26</strain>
    </source>
</reference>
<dbReference type="EMBL" id="QSJP01000011">
    <property type="protein sequence ID" value="RHD87280.1"/>
    <property type="molecule type" value="Genomic_DNA"/>
</dbReference>
<dbReference type="InterPro" id="IPR045724">
    <property type="entry name" value="DUF6078"/>
</dbReference>
<dbReference type="Proteomes" id="UP000440614">
    <property type="component" value="Unassembled WGS sequence"/>
</dbReference>
<accession>A0A0P0FST5</accession>
<evidence type="ECO:0000313" key="12">
    <source>
        <dbReference type="EMBL" id="UYU65580.1"/>
    </source>
</evidence>
<evidence type="ECO:0000313" key="17">
    <source>
        <dbReference type="Proteomes" id="UP000284785"/>
    </source>
</evidence>
<dbReference type="EMBL" id="CZBI01000001">
    <property type="protein sequence ID" value="CUP42702.1"/>
    <property type="molecule type" value="Genomic_DNA"/>
</dbReference>
<evidence type="ECO:0000313" key="23">
    <source>
        <dbReference type="Proteomes" id="UP000782901"/>
    </source>
</evidence>
<dbReference type="Proteomes" id="UP001156218">
    <property type="component" value="Chromosome"/>
</dbReference>
<dbReference type="Pfam" id="PF19555">
    <property type="entry name" value="DUF6078"/>
    <property type="match status" value="1"/>
</dbReference>
<evidence type="ECO:0000313" key="9">
    <source>
        <dbReference type="EMBL" id="MCE9237108.1"/>
    </source>
</evidence>
<reference evidence="8" key="5">
    <citation type="submission" date="2021-02" db="EMBL/GenBank/DDBJ databases">
        <title>Infant gut strain persistence is associated with maternal origin, phylogeny, and functional potential including surface adhesion and iron acquisition.</title>
        <authorList>
            <person name="Lou Y.C."/>
        </authorList>
    </citation>
    <scope>NUCLEOTIDE SEQUENCE</scope>
    <source>
        <strain evidence="8">L3_082_243G1_dasL3_082_243G1_maxbin2.maxbin.015s ta_sub</strain>
    </source>
</reference>
<dbReference type="EMBL" id="JAHYQA010000003">
    <property type="protein sequence ID" value="MCE9237108.1"/>
    <property type="molecule type" value="Genomic_DNA"/>
</dbReference>
<dbReference type="EMBL" id="WCSY01000004">
    <property type="protein sequence ID" value="KAB4314895.1"/>
    <property type="molecule type" value="Genomic_DNA"/>
</dbReference>
<gene>
    <name evidence="1" type="ORF">BatF92_08820</name>
    <name evidence="11" type="ORF">DW011_07280</name>
    <name evidence="10" type="ORF">DW780_13360</name>
    <name evidence="3" type="ORF">ERS852511_02688</name>
    <name evidence="2" type="ORF">ERS852557_00556</name>
    <name evidence="6" type="ORF">GAN75_05135</name>
    <name evidence="7" type="ORF">GAN91_16305</name>
    <name evidence="5" type="ORF">GAN93_09995</name>
    <name evidence="4" type="ORF">GAO51_05935</name>
    <name evidence="9" type="ORF">K0H07_08045</name>
    <name evidence="8" type="ORF">KHY35_20095</name>
    <name evidence="13" type="ORF">KQP59_02385</name>
    <name evidence="12" type="ORF">KQP68_18645</name>
</gene>
<dbReference type="Proteomes" id="UP000095576">
    <property type="component" value="Unassembled WGS sequence"/>
</dbReference>
<dbReference type="Proteomes" id="UP000284785">
    <property type="component" value="Unassembled WGS sequence"/>
</dbReference>